<dbReference type="GO" id="GO:0003677">
    <property type="term" value="F:DNA binding"/>
    <property type="evidence" value="ECO:0007669"/>
    <property type="project" value="UniProtKB-KW"/>
</dbReference>
<dbReference type="PANTHER" id="PTHR32121:SF0">
    <property type="entry name" value="PCNA-INTERACTING PARTNER"/>
    <property type="match status" value="1"/>
</dbReference>
<keyword evidence="8" id="KW-0234">DNA repair</keyword>
<evidence type="ECO:0000256" key="5">
    <source>
        <dbReference type="ARBA" id="ARBA00022490"/>
    </source>
</evidence>
<dbReference type="Gene3D" id="1.10.486.10">
    <property type="entry name" value="PCRA, domain 4"/>
    <property type="match status" value="1"/>
</dbReference>
<dbReference type="InterPro" id="IPR027417">
    <property type="entry name" value="P-loop_NTPase"/>
</dbReference>
<dbReference type="OMA" id="HGLVWET"/>
<dbReference type="SUPFAM" id="SSF52540">
    <property type="entry name" value="P-loop containing nucleoside triphosphate hydrolases"/>
    <property type="match status" value="1"/>
</dbReference>
<evidence type="ECO:0000256" key="10">
    <source>
        <dbReference type="ARBA" id="ARBA00031632"/>
    </source>
</evidence>
<comment type="subcellular location">
    <subcellularLocation>
        <location evidence="2">Cytoplasm</location>
    </subcellularLocation>
    <subcellularLocation>
        <location evidence="1">Nucleus</location>
    </subcellularLocation>
</comment>
<evidence type="ECO:0000256" key="12">
    <source>
        <dbReference type="SAM" id="MobiDB-lite"/>
    </source>
</evidence>
<evidence type="ECO:0000256" key="7">
    <source>
        <dbReference type="ARBA" id="ARBA00023125"/>
    </source>
</evidence>
<evidence type="ECO:0000256" key="8">
    <source>
        <dbReference type="ARBA" id="ARBA00023204"/>
    </source>
</evidence>
<organism evidence="13 14">
    <name type="scientific">Haemaphysalis longicornis</name>
    <name type="common">Bush tick</name>
    <dbReference type="NCBI Taxonomy" id="44386"/>
    <lineage>
        <taxon>Eukaryota</taxon>
        <taxon>Metazoa</taxon>
        <taxon>Ecdysozoa</taxon>
        <taxon>Arthropoda</taxon>
        <taxon>Chelicerata</taxon>
        <taxon>Arachnida</taxon>
        <taxon>Acari</taxon>
        <taxon>Parasitiformes</taxon>
        <taxon>Ixodida</taxon>
        <taxon>Ixodoidea</taxon>
        <taxon>Ixodidae</taxon>
        <taxon>Haemaphysalinae</taxon>
        <taxon>Haemaphysalis</taxon>
    </lineage>
</organism>
<comment type="similarity">
    <text evidence="3">Belongs to the PARI family.</text>
</comment>
<name>A0A9J6FEK8_HAELO</name>
<keyword evidence="5" id="KW-0963">Cytoplasm</keyword>
<accession>A0A9J6FEK8</accession>
<dbReference type="GO" id="GO:0000785">
    <property type="term" value="C:chromatin"/>
    <property type="evidence" value="ECO:0007669"/>
    <property type="project" value="TreeGrafter"/>
</dbReference>
<keyword evidence="7" id="KW-0238">DNA-binding</keyword>
<proteinExistence type="inferred from homology"/>
<keyword evidence="6" id="KW-0227">DNA damage</keyword>
<dbReference type="OrthoDB" id="6427080at2759"/>
<reference evidence="13 14" key="1">
    <citation type="journal article" date="2020" name="Cell">
        <title>Large-Scale Comparative Analyses of Tick Genomes Elucidate Their Genetic Diversity and Vector Capacities.</title>
        <authorList>
            <consortium name="Tick Genome and Microbiome Consortium (TIGMIC)"/>
            <person name="Jia N."/>
            <person name="Wang J."/>
            <person name="Shi W."/>
            <person name="Du L."/>
            <person name="Sun Y."/>
            <person name="Zhan W."/>
            <person name="Jiang J.F."/>
            <person name="Wang Q."/>
            <person name="Zhang B."/>
            <person name="Ji P."/>
            <person name="Bell-Sakyi L."/>
            <person name="Cui X.M."/>
            <person name="Yuan T.T."/>
            <person name="Jiang B.G."/>
            <person name="Yang W.F."/>
            <person name="Lam T.T."/>
            <person name="Chang Q.C."/>
            <person name="Ding S.J."/>
            <person name="Wang X.J."/>
            <person name="Zhu J.G."/>
            <person name="Ruan X.D."/>
            <person name="Zhao L."/>
            <person name="Wei J.T."/>
            <person name="Ye R.Z."/>
            <person name="Que T.C."/>
            <person name="Du C.H."/>
            <person name="Zhou Y.H."/>
            <person name="Cheng J.X."/>
            <person name="Dai P.F."/>
            <person name="Guo W.B."/>
            <person name="Han X.H."/>
            <person name="Huang E.J."/>
            <person name="Li L.F."/>
            <person name="Wei W."/>
            <person name="Gao Y.C."/>
            <person name="Liu J.Z."/>
            <person name="Shao H.Z."/>
            <person name="Wang X."/>
            <person name="Wang C.C."/>
            <person name="Yang T.C."/>
            <person name="Huo Q.B."/>
            <person name="Li W."/>
            <person name="Chen H.Y."/>
            <person name="Chen S.E."/>
            <person name="Zhou L.G."/>
            <person name="Ni X.B."/>
            <person name="Tian J.H."/>
            <person name="Sheng Y."/>
            <person name="Liu T."/>
            <person name="Pan Y.S."/>
            <person name="Xia L.Y."/>
            <person name="Li J."/>
            <person name="Zhao F."/>
            <person name="Cao W.C."/>
        </authorList>
    </citation>
    <scope>NUCLEOTIDE SEQUENCE [LARGE SCALE GENOMIC DNA]</scope>
    <source>
        <strain evidence="13">HaeL-2018</strain>
    </source>
</reference>
<gene>
    <name evidence="13" type="ORF">HPB48_008656</name>
</gene>
<dbReference type="PANTHER" id="PTHR32121">
    <property type="entry name" value="PCNA-INTERACTING PARTNER"/>
    <property type="match status" value="1"/>
</dbReference>
<evidence type="ECO:0000256" key="11">
    <source>
        <dbReference type="ARBA" id="ARBA00032731"/>
    </source>
</evidence>
<dbReference type="GO" id="GO:0006281">
    <property type="term" value="P:DNA repair"/>
    <property type="evidence" value="ECO:0007669"/>
    <property type="project" value="UniProtKB-KW"/>
</dbReference>
<keyword evidence="14" id="KW-1185">Reference proteome</keyword>
<keyword evidence="9" id="KW-0539">Nucleus</keyword>
<protein>
    <recommendedName>
        <fullName evidence="4">PCNA-interacting partner</fullName>
    </recommendedName>
    <alternativeName>
        <fullName evidence="10">PARP-1 binding protein</fullName>
    </alternativeName>
    <alternativeName>
        <fullName evidence="11">PARP1-binding protein</fullName>
    </alternativeName>
</protein>
<evidence type="ECO:0000256" key="4">
    <source>
        <dbReference type="ARBA" id="ARBA00014320"/>
    </source>
</evidence>
<evidence type="ECO:0000256" key="1">
    <source>
        <dbReference type="ARBA" id="ARBA00004123"/>
    </source>
</evidence>
<dbReference type="GO" id="GO:2000042">
    <property type="term" value="P:negative regulation of double-strand break repair via homologous recombination"/>
    <property type="evidence" value="ECO:0007669"/>
    <property type="project" value="InterPro"/>
</dbReference>
<evidence type="ECO:0000256" key="9">
    <source>
        <dbReference type="ARBA" id="ARBA00023242"/>
    </source>
</evidence>
<sequence length="570" mass="63734">MGDVNASPCFLWTSYDPCVESAVVQYVKAAAGSAKQLHILRTESLADDLSSSTLFGFLVDVLRKHNVLSNWRTTILSVNEHYQALQLCTARVRQKSGKYDALASEVLYHDSLYLKHLTDRDAPVTSEHVQEYIDFLAHSNTMNNWLILRKFMDALEEDDALAKYASESAYLVHGPITTPFTKECIELLFRSRTPRRIVTEAPLDMSVNENYDISDVAVDSEEMAGVPEPDESTVEKLDSNTADYMVRMVNAFFRVLVNSRDELALTMVMASPVVKLGQDAFTELRRLSLEKKIPLCQTAVSYVMRARLGGDSYKAPDKCPLKAHVCKLAAFVDLLHKLQAAIEEDPTAEAVAKIIRILTHQVRTATGHGLVWETVARFKTQLMQLARRVQNESSTEDVSGGADGLVGTGTLHILRRLSDFLSTRRASCRRVLLLYNLNVYRTPLHLPELLQYFKTPESEDEDDGFDVPLTERILAKYYPDGTPCPTIIQARAKPKGGLNAEQHGEEPLANKLEETPPPPKALPKGRQPAAVPKKAAKRNILADMNGSSKRRKINTISKDQAKITTFFFKP</sequence>
<evidence type="ECO:0000256" key="2">
    <source>
        <dbReference type="ARBA" id="ARBA00004496"/>
    </source>
</evidence>
<evidence type="ECO:0000256" key="6">
    <source>
        <dbReference type="ARBA" id="ARBA00022763"/>
    </source>
</evidence>
<dbReference type="InterPro" id="IPR038932">
    <property type="entry name" value="PARPBP"/>
</dbReference>
<dbReference type="GO" id="GO:0005737">
    <property type="term" value="C:cytoplasm"/>
    <property type="evidence" value="ECO:0007669"/>
    <property type="project" value="UniProtKB-SubCell"/>
</dbReference>
<dbReference type="Proteomes" id="UP000821853">
    <property type="component" value="Chromosome 1"/>
</dbReference>
<dbReference type="GO" id="GO:0005634">
    <property type="term" value="C:nucleus"/>
    <property type="evidence" value="ECO:0007669"/>
    <property type="project" value="UniProtKB-SubCell"/>
</dbReference>
<dbReference type="AlphaFoldDB" id="A0A9J6FEK8"/>
<comment type="caution">
    <text evidence="13">The sequence shown here is derived from an EMBL/GenBank/DDBJ whole genome shotgun (WGS) entry which is preliminary data.</text>
</comment>
<evidence type="ECO:0000313" key="14">
    <source>
        <dbReference type="Proteomes" id="UP000821853"/>
    </source>
</evidence>
<feature type="region of interest" description="Disordered" evidence="12">
    <location>
        <begin position="509"/>
        <end position="537"/>
    </location>
</feature>
<evidence type="ECO:0000313" key="13">
    <source>
        <dbReference type="EMBL" id="KAH9360596.1"/>
    </source>
</evidence>
<evidence type="ECO:0000256" key="3">
    <source>
        <dbReference type="ARBA" id="ARBA00009135"/>
    </source>
</evidence>
<dbReference type="EMBL" id="JABSTR010000001">
    <property type="protein sequence ID" value="KAH9360596.1"/>
    <property type="molecule type" value="Genomic_DNA"/>
</dbReference>
<dbReference type="VEuPathDB" id="VectorBase:HLOH_058389"/>